<proteinExistence type="predicted"/>
<feature type="compositionally biased region" description="Polar residues" evidence="1">
    <location>
        <begin position="41"/>
        <end position="53"/>
    </location>
</feature>
<reference evidence="2" key="2">
    <citation type="journal article" date="2022" name="Microbiol. Resour. Announc.">
        <title>Metagenome Sequencing to Explore Phylogenomics of Terrestrial Cyanobacteria.</title>
        <authorList>
            <person name="Ward R.D."/>
            <person name="Stajich J.E."/>
            <person name="Johansen J.R."/>
            <person name="Huntemann M."/>
            <person name="Clum A."/>
            <person name="Foster B."/>
            <person name="Foster B."/>
            <person name="Roux S."/>
            <person name="Palaniappan K."/>
            <person name="Varghese N."/>
            <person name="Mukherjee S."/>
            <person name="Reddy T.B.K."/>
            <person name="Daum C."/>
            <person name="Copeland A."/>
            <person name="Chen I.A."/>
            <person name="Ivanova N.N."/>
            <person name="Kyrpides N.C."/>
            <person name="Shapiro N."/>
            <person name="Eloe-Fadrosh E.A."/>
            <person name="Pietrasiak N."/>
        </authorList>
    </citation>
    <scope>NUCLEOTIDE SEQUENCE</scope>
    <source>
        <strain evidence="2">GSE-NOS-MK-12-04C</strain>
    </source>
</reference>
<accession>A0A951UU66</accession>
<protein>
    <submittedName>
        <fullName evidence="2">Uncharacterized protein</fullName>
    </submittedName>
</protein>
<dbReference type="AlphaFoldDB" id="A0A951UU66"/>
<dbReference type="EMBL" id="JAHHGZ010000021">
    <property type="protein sequence ID" value="MBW4669447.1"/>
    <property type="molecule type" value="Genomic_DNA"/>
</dbReference>
<sequence>MSAYKVMKEEGRRRFIYVDTGPQLKTSDLRSYRGTKKNSDDNNWLSQQKDAVS</sequence>
<evidence type="ECO:0000313" key="3">
    <source>
        <dbReference type="Proteomes" id="UP000729701"/>
    </source>
</evidence>
<name>A0A951UU66_9CYAN</name>
<comment type="caution">
    <text evidence="2">The sequence shown here is derived from an EMBL/GenBank/DDBJ whole genome shotgun (WGS) entry which is preliminary data.</text>
</comment>
<evidence type="ECO:0000313" key="2">
    <source>
        <dbReference type="EMBL" id="MBW4669447.1"/>
    </source>
</evidence>
<organism evidence="2 3">
    <name type="scientific">Cyanomargarita calcarea GSE-NOS-MK-12-04C</name>
    <dbReference type="NCBI Taxonomy" id="2839659"/>
    <lineage>
        <taxon>Bacteria</taxon>
        <taxon>Bacillati</taxon>
        <taxon>Cyanobacteriota</taxon>
        <taxon>Cyanophyceae</taxon>
        <taxon>Nostocales</taxon>
        <taxon>Cyanomargaritaceae</taxon>
        <taxon>Cyanomargarita</taxon>
    </lineage>
</organism>
<reference evidence="2" key="1">
    <citation type="submission" date="2021-05" db="EMBL/GenBank/DDBJ databases">
        <authorList>
            <person name="Pietrasiak N."/>
            <person name="Ward R."/>
            <person name="Stajich J.E."/>
            <person name="Kurbessoian T."/>
        </authorList>
    </citation>
    <scope>NUCLEOTIDE SEQUENCE</scope>
    <source>
        <strain evidence="2">GSE-NOS-MK-12-04C</strain>
    </source>
</reference>
<feature type="region of interest" description="Disordered" evidence="1">
    <location>
        <begin position="26"/>
        <end position="53"/>
    </location>
</feature>
<gene>
    <name evidence="2" type="ORF">KME60_19030</name>
</gene>
<evidence type="ECO:0000256" key="1">
    <source>
        <dbReference type="SAM" id="MobiDB-lite"/>
    </source>
</evidence>
<dbReference type="Proteomes" id="UP000729701">
    <property type="component" value="Unassembled WGS sequence"/>
</dbReference>